<keyword evidence="2" id="KW-0812">Transmembrane</keyword>
<dbReference type="GO" id="GO:0016020">
    <property type="term" value="C:membrane"/>
    <property type="evidence" value="ECO:0007669"/>
    <property type="project" value="TreeGrafter"/>
</dbReference>
<gene>
    <name evidence="3" type="ORF">EVG20_g10335</name>
</gene>
<dbReference type="STRING" id="205917.A0A4Y9XT43"/>
<proteinExistence type="predicted"/>
<dbReference type="PANTHER" id="PTHR31735">
    <property type="entry name" value="VACUOLAR MEMBRANE PROTEIN YPL162C"/>
    <property type="match status" value="1"/>
</dbReference>
<keyword evidence="4" id="KW-1185">Reference proteome</keyword>
<reference evidence="3 4" key="1">
    <citation type="submission" date="2019-02" db="EMBL/GenBank/DDBJ databases">
        <title>Genome sequencing of the rare red list fungi Dentipellis fragilis.</title>
        <authorList>
            <person name="Buettner E."/>
            <person name="Kellner H."/>
        </authorList>
    </citation>
    <scope>NUCLEOTIDE SEQUENCE [LARGE SCALE GENOMIC DNA]</scope>
    <source>
        <strain evidence="3 4">DSM 105465</strain>
    </source>
</reference>
<feature type="transmembrane region" description="Helical" evidence="2">
    <location>
        <begin position="194"/>
        <end position="213"/>
    </location>
</feature>
<feature type="region of interest" description="Disordered" evidence="1">
    <location>
        <begin position="230"/>
        <end position="309"/>
    </location>
</feature>
<dbReference type="EMBL" id="SEOQ01001227">
    <property type="protein sequence ID" value="TFY52938.1"/>
    <property type="molecule type" value="Genomic_DNA"/>
</dbReference>
<dbReference type="OrthoDB" id="431202at2759"/>
<dbReference type="Proteomes" id="UP000298327">
    <property type="component" value="Unassembled WGS sequence"/>
</dbReference>
<evidence type="ECO:0000256" key="2">
    <source>
        <dbReference type="SAM" id="Phobius"/>
    </source>
</evidence>
<keyword evidence="2" id="KW-1133">Transmembrane helix</keyword>
<feature type="compositionally biased region" description="Polar residues" evidence="1">
    <location>
        <begin position="536"/>
        <end position="547"/>
    </location>
</feature>
<feature type="region of interest" description="Disordered" evidence="1">
    <location>
        <begin position="535"/>
        <end position="573"/>
    </location>
</feature>
<comment type="caution">
    <text evidence="3">The sequence shown here is derived from an EMBL/GenBank/DDBJ whole genome shotgun (WGS) entry which is preliminary data.</text>
</comment>
<feature type="region of interest" description="Disordered" evidence="1">
    <location>
        <begin position="370"/>
        <end position="408"/>
    </location>
</feature>
<name>A0A4Y9XT43_9AGAM</name>
<keyword evidence="2" id="KW-0472">Membrane</keyword>
<organism evidence="3 4">
    <name type="scientific">Dentipellis fragilis</name>
    <dbReference type="NCBI Taxonomy" id="205917"/>
    <lineage>
        <taxon>Eukaryota</taxon>
        <taxon>Fungi</taxon>
        <taxon>Dikarya</taxon>
        <taxon>Basidiomycota</taxon>
        <taxon>Agaricomycotina</taxon>
        <taxon>Agaricomycetes</taxon>
        <taxon>Russulales</taxon>
        <taxon>Hericiaceae</taxon>
        <taxon>Dentipellis</taxon>
    </lineage>
</organism>
<dbReference type="AlphaFoldDB" id="A0A4Y9XT43"/>
<evidence type="ECO:0000313" key="3">
    <source>
        <dbReference type="EMBL" id="TFY52938.1"/>
    </source>
</evidence>
<protein>
    <recommendedName>
        <fullName evidence="5">Vacuolar membrane protein</fullName>
    </recommendedName>
</protein>
<evidence type="ECO:0008006" key="5">
    <source>
        <dbReference type="Google" id="ProtNLM"/>
    </source>
</evidence>
<evidence type="ECO:0000256" key="1">
    <source>
        <dbReference type="SAM" id="MobiDB-lite"/>
    </source>
</evidence>
<dbReference type="PANTHER" id="PTHR31735:SF1">
    <property type="entry name" value="VACUOLAR MEMBRANE PROTEIN YPL162C"/>
    <property type="match status" value="1"/>
</dbReference>
<evidence type="ECO:0000313" key="4">
    <source>
        <dbReference type="Proteomes" id="UP000298327"/>
    </source>
</evidence>
<dbReference type="Pfam" id="PF12400">
    <property type="entry name" value="STIMATE"/>
    <property type="match status" value="1"/>
</dbReference>
<feature type="compositionally biased region" description="Low complexity" evidence="1">
    <location>
        <begin position="376"/>
        <end position="385"/>
    </location>
</feature>
<dbReference type="InterPro" id="IPR022127">
    <property type="entry name" value="STIMATE/YPL162C"/>
</dbReference>
<accession>A0A4Y9XT43</accession>
<feature type="transmembrane region" description="Helical" evidence="2">
    <location>
        <begin position="96"/>
        <end position="125"/>
    </location>
</feature>
<feature type="transmembrane region" description="Helical" evidence="2">
    <location>
        <begin position="25"/>
        <end position="47"/>
    </location>
</feature>
<sequence>MSGEPNDHDGGLFEDYPVDQSSCKLLGPTALIVQGLMGVIVIASLVFKRQREKPKRPWRTWLFDVSKQIVGQMFVHGTNVLISDVGSHRTSGNACVYYFLNILLDTTFGVGIIYFILQLATWILAEKLLLKGFESGQYGTPPSFIYWLRQAAVYVFALTSMKLLVIAFFALWPSIFELGGWLLSFLGSNDTAQVIFVMGLFPILMNVLQFWLIDSIVKASAEPGALALGTDSPRTSYDEHAPIFHSTDSDSEDENESPSQLPDIEAQRHPARSRSHSRSSDFSHNVPIKMNRRPSNELDRRNTASPPGIGTHAYPPLCAWLADALALAELVAESGSRQPWAERFAQAARLAYAAPLGLPRPATGVPVRARRRVPARRPTQTPAAASSDTPPGPASVDMGGGGCGMANMSLKTGQDLARMRRWTRKSMLSQDRKMISASASLKGAWATTDSSGSELDIVGRKTRKSDRDEIRSNAVFYVRGRGAHTQHHGIRRQHFAAISGFLVCERGRHRDGTDAPAVPDGDPIPKLRLAHKTTPDARTNFLTTTAQKPRGSHRPDTVRLARNARPLRERAKV</sequence>